<proteinExistence type="predicted"/>
<keyword evidence="1" id="KW-1133">Transmembrane helix</keyword>
<protein>
    <submittedName>
        <fullName evidence="2">U91</fullName>
    </submittedName>
</protein>
<organism evidence="2">
    <name type="scientific">Human betaherpesvirus 6</name>
    <dbReference type="NCBI Taxonomy" id="10368"/>
    <lineage>
        <taxon>Viruses</taxon>
        <taxon>Duplodnaviria</taxon>
        <taxon>Heunggongvirae</taxon>
        <taxon>Peploviricota</taxon>
        <taxon>Herviviricetes</taxon>
        <taxon>Herpesvirales</taxon>
        <taxon>Orthoherpesviridae</taxon>
        <taxon>Betaherpesvirinae</taxon>
        <taxon>Roseolovirus</taxon>
    </lineage>
</organism>
<dbReference type="EMBL" id="KY274491">
    <property type="protein sequence ID" value="ARJ99341.1"/>
    <property type="molecule type" value="Genomic_DNA"/>
</dbReference>
<evidence type="ECO:0000313" key="2">
    <source>
        <dbReference type="EMBL" id="ARJ99341.1"/>
    </source>
</evidence>
<sequence length="76" mass="8111">MMGYEEKVSATGKTRLKILACLIVLILAATITMLTLEIISNQKRTTTDLEAVTVALKHVSTSLASCTESTTSVHTG</sequence>
<keyword evidence="1" id="KW-0812">Transmembrane</keyword>
<evidence type="ECO:0000256" key="1">
    <source>
        <dbReference type="SAM" id="Phobius"/>
    </source>
</evidence>
<feature type="transmembrane region" description="Helical" evidence="1">
    <location>
        <begin position="16"/>
        <end position="36"/>
    </location>
</feature>
<reference evidence="2" key="1">
    <citation type="journal article" date="2018" name="BMC Genomics">
        <title>Comparative genomic, transcriptomic, and proteomic reannotation of human herpesvirus 6.</title>
        <authorList>
            <person name="Greninger A.L."/>
            <person name="Knudsen G.M."/>
            <person name="Roychoudhury P."/>
            <person name="Hanson D.J."/>
            <person name="Sedlak R.H."/>
            <person name="Xie H."/>
            <person name="Guan J."/>
            <person name="Nguyen T."/>
            <person name="Peddu V."/>
            <person name="Boeckh M."/>
            <person name="Huang M.L."/>
            <person name="Cook L."/>
            <person name="Depledge D.P."/>
            <person name="Zerr D.M."/>
            <person name="Koelle D.M."/>
            <person name="Gantt S."/>
            <person name="Yoshikawa T."/>
            <person name="Caserta M."/>
            <person name="Hill J.A."/>
            <person name="Jerome K.R."/>
        </authorList>
    </citation>
    <scope>NUCLEOTIDE SEQUENCE</scope>
    <source>
        <strain evidence="2">Japan-a7</strain>
    </source>
</reference>
<accession>A0A1W6D8T0</accession>
<keyword evidence="1" id="KW-0472">Membrane</keyword>
<dbReference type="Pfam" id="PF25686">
    <property type="entry name" value="Betaherpes_U91"/>
    <property type="match status" value="1"/>
</dbReference>
<dbReference type="InterPro" id="IPR058023">
    <property type="entry name" value="U91"/>
</dbReference>
<name>A0A1W6D8T0_9BETA</name>